<dbReference type="RefSeq" id="WP_125576295.1">
    <property type="nucleotide sequence ID" value="NZ_JBHTOF010000022.1"/>
</dbReference>
<reference evidence="3" key="1">
    <citation type="journal article" date="2019" name="Int. J. Syst. Evol. Microbiol.">
        <title>The Global Catalogue of Microorganisms (GCM) 10K type strain sequencing project: providing services to taxonomists for standard genome sequencing and annotation.</title>
        <authorList>
            <consortium name="The Broad Institute Genomics Platform"/>
            <consortium name="The Broad Institute Genome Sequencing Center for Infectious Disease"/>
            <person name="Wu L."/>
            <person name="Ma J."/>
        </authorList>
    </citation>
    <scope>NUCLEOTIDE SEQUENCE [LARGE SCALE GENOMIC DNA]</scope>
    <source>
        <strain evidence="3">CCM 8951</strain>
    </source>
</reference>
<keyword evidence="3" id="KW-1185">Reference proteome</keyword>
<proteinExistence type="predicted"/>
<dbReference type="PANTHER" id="PTHR43798:SF33">
    <property type="entry name" value="HYDROLASE, PUTATIVE (AFU_ORTHOLOGUE AFUA_2G14860)-RELATED"/>
    <property type="match status" value="1"/>
</dbReference>
<dbReference type="Pfam" id="PF12697">
    <property type="entry name" value="Abhydrolase_6"/>
    <property type="match status" value="1"/>
</dbReference>
<name>A0ABW4DM43_9LACO</name>
<gene>
    <name evidence="2" type="ORF">ACFQ4L_03000</name>
</gene>
<comment type="caution">
    <text evidence="2">The sequence shown here is derived from an EMBL/GenBank/DDBJ whole genome shotgun (WGS) entry which is preliminary data.</text>
</comment>
<accession>A0ABW4DM43</accession>
<dbReference type="GO" id="GO:0016787">
    <property type="term" value="F:hydrolase activity"/>
    <property type="evidence" value="ECO:0007669"/>
    <property type="project" value="UniProtKB-KW"/>
</dbReference>
<dbReference type="PANTHER" id="PTHR43798">
    <property type="entry name" value="MONOACYLGLYCEROL LIPASE"/>
    <property type="match status" value="1"/>
</dbReference>
<keyword evidence="2" id="KW-0378">Hydrolase</keyword>
<feature type="domain" description="AB hydrolase-1" evidence="1">
    <location>
        <begin position="27"/>
        <end position="258"/>
    </location>
</feature>
<dbReference type="InterPro" id="IPR000073">
    <property type="entry name" value="AB_hydrolase_1"/>
</dbReference>
<dbReference type="Proteomes" id="UP001597244">
    <property type="component" value="Unassembled WGS sequence"/>
</dbReference>
<evidence type="ECO:0000313" key="2">
    <source>
        <dbReference type="EMBL" id="MFD1465059.1"/>
    </source>
</evidence>
<evidence type="ECO:0000313" key="3">
    <source>
        <dbReference type="Proteomes" id="UP001597244"/>
    </source>
</evidence>
<evidence type="ECO:0000259" key="1">
    <source>
        <dbReference type="Pfam" id="PF12697"/>
    </source>
</evidence>
<dbReference type="EMBL" id="JBHTOF010000022">
    <property type="protein sequence ID" value="MFD1465059.1"/>
    <property type="molecule type" value="Genomic_DNA"/>
</dbReference>
<protein>
    <submittedName>
        <fullName evidence="2">Alpha/beta fold hydrolase</fullName>
    </submittedName>
</protein>
<dbReference type="Gene3D" id="3.40.50.1820">
    <property type="entry name" value="alpha/beta hydrolase"/>
    <property type="match status" value="1"/>
</dbReference>
<organism evidence="2 3">
    <name type="scientific">Lapidilactobacillus mulanensis</name>
    <dbReference type="NCBI Taxonomy" id="2485999"/>
    <lineage>
        <taxon>Bacteria</taxon>
        <taxon>Bacillati</taxon>
        <taxon>Bacillota</taxon>
        <taxon>Bacilli</taxon>
        <taxon>Lactobacillales</taxon>
        <taxon>Lactobacillaceae</taxon>
        <taxon>Lapidilactobacillus</taxon>
    </lineage>
</organism>
<sequence>MLEEKIIKTGLGTFKISLRAPKENPLVVFLSGAGQFDTYETFENVIDLLPESFGILAVDYLNTGHSGKAVMDYSMRQEAAAIAKMVNDQDTEKVILVAHSIGGVYALLMTDQIENLTRFVGIEPTTREIVLDPPSTPGYEAEDSDQTQQQMEDWLHDHVRKEFVPQQAAKIWQTFEASIARLDETDGARLQQVMNGAPWDDKKLKLPETLASTIITESYRVEEMNRSEFMTTNSHSKIIMAGTYHYIHWENPEVIAKAIAEL</sequence>
<dbReference type="SUPFAM" id="SSF53474">
    <property type="entry name" value="alpha/beta-Hydrolases"/>
    <property type="match status" value="1"/>
</dbReference>
<dbReference type="InterPro" id="IPR050266">
    <property type="entry name" value="AB_hydrolase_sf"/>
</dbReference>
<dbReference type="InterPro" id="IPR029058">
    <property type="entry name" value="AB_hydrolase_fold"/>
</dbReference>